<accession>A0ACC0Y5F2</accession>
<reference evidence="2" key="1">
    <citation type="journal article" date="2023" name="G3 (Bethesda)">
        <title>Genome assembly and association tests identify interacting loci associated with vigor, precocity, and sex in interspecific pistachio rootstocks.</title>
        <authorList>
            <person name="Palmer W."/>
            <person name="Jacygrad E."/>
            <person name="Sagayaradj S."/>
            <person name="Cavanaugh K."/>
            <person name="Han R."/>
            <person name="Bertier L."/>
            <person name="Beede B."/>
            <person name="Kafkas S."/>
            <person name="Golino D."/>
            <person name="Preece J."/>
            <person name="Michelmore R."/>
        </authorList>
    </citation>
    <scope>NUCLEOTIDE SEQUENCE [LARGE SCALE GENOMIC DNA]</scope>
</reference>
<dbReference type="Proteomes" id="UP001163603">
    <property type="component" value="Chromosome 9"/>
</dbReference>
<evidence type="ECO:0000313" key="1">
    <source>
        <dbReference type="EMBL" id="KAJ0028384.1"/>
    </source>
</evidence>
<name>A0ACC0Y5F2_9ROSI</name>
<proteinExistence type="predicted"/>
<sequence length="118" mass="13131">MNSVCSYASVALLKGEVYVFGGGDGRTWYNADVEMFDLRLERWIGMLSLRQKRFSLAAAEIDGVLYVAGGFDGKDYLRYALVVMMAMQWFQASKFMMHAGVAAGDTVLDTVSYLSLIM</sequence>
<gene>
    <name evidence="1" type="ORF">Pint_34967</name>
</gene>
<dbReference type="EMBL" id="CM047744">
    <property type="protein sequence ID" value="KAJ0028384.1"/>
    <property type="molecule type" value="Genomic_DNA"/>
</dbReference>
<comment type="caution">
    <text evidence="1">The sequence shown here is derived from an EMBL/GenBank/DDBJ whole genome shotgun (WGS) entry which is preliminary data.</text>
</comment>
<protein>
    <submittedName>
        <fullName evidence="1">Uncharacterized protein</fullName>
    </submittedName>
</protein>
<evidence type="ECO:0000313" key="2">
    <source>
        <dbReference type="Proteomes" id="UP001163603"/>
    </source>
</evidence>
<keyword evidence="2" id="KW-1185">Reference proteome</keyword>
<organism evidence="1 2">
    <name type="scientific">Pistacia integerrima</name>
    <dbReference type="NCBI Taxonomy" id="434235"/>
    <lineage>
        <taxon>Eukaryota</taxon>
        <taxon>Viridiplantae</taxon>
        <taxon>Streptophyta</taxon>
        <taxon>Embryophyta</taxon>
        <taxon>Tracheophyta</taxon>
        <taxon>Spermatophyta</taxon>
        <taxon>Magnoliopsida</taxon>
        <taxon>eudicotyledons</taxon>
        <taxon>Gunneridae</taxon>
        <taxon>Pentapetalae</taxon>
        <taxon>rosids</taxon>
        <taxon>malvids</taxon>
        <taxon>Sapindales</taxon>
        <taxon>Anacardiaceae</taxon>
        <taxon>Pistacia</taxon>
    </lineage>
</organism>